<dbReference type="OrthoDB" id="2747330at2759"/>
<gene>
    <name evidence="3" type="ORF">FIBSPDRAFT_972572</name>
</gene>
<proteinExistence type="predicted"/>
<feature type="domain" description="Peptidase A1" evidence="2">
    <location>
        <begin position="59"/>
        <end position="125"/>
    </location>
</feature>
<accession>A0A166GDY7</accession>
<sequence>MQFFKSTLFVAIAVAASFVAAAPAETECLPLIAACTLNSDCCKNKCIASRPRSPRMSDSESSQGSHIFPCSATLPSLTLGVGAYHAVVPGTYLNYASATDISCFGGLQLNTGIGMSIYGDVFLKDNSNTAAPRLGLLRSPFKVERGSLVIKN</sequence>
<evidence type="ECO:0000313" key="3">
    <source>
        <dbReference type="EMBL" id="KZP17739.1"/>
    </source>
</evidence>
<feature type="chain" id="PRO_5007873847" description="Peptidase A1 domain-containing protein" evidence="1">
    <location>
        <begin position="22"/>
        <end position="152"/>
    </location>
</feature>
<dbReference type="EMBL" id="KV417579">
    <property type="protein sequence ID" value="KZP17739.1"/>
    <property type="molecule type" value="Genomic_DNA"/>
</dbReference>
<dbReference type="STRING" id="436010.A0A166GDY7"/>
<keyword evidence="4" id="KW-1185">Reference proteome</keyword>
<organism evidence="3 4">
    <name type="scientific">Athelia psychrophila</name>
    <dbReference type="NCBI Taxonomy" id="1759441"/>
    <lineage>
        <taxon>Eukaryota</taxon>
        <taxon>Fungi</taxon>
        <taxon>Dikarya</taxon>
        <taxon>Basidiomycota</taxon>
        <taxon>Agaricomycotina</taxon>
        <taxon>Agaricomycetes</taxon>
        <taxon>Agaricomycetidae</taxon>
        <taxon>Atheliales</taxon>
        <taxon>Atheliaceae</taxon>
        <taxon>Athelia</taxon>
    </lineage>
</organism>
<reference evidence="3 4" key="1">
    <citation type="journal article" date="2016" name="Mol. Biol. Evol.">
        <title>Comparative Genomics of Early-Diverging Mushroom-Forming Fungi Provides Insights into the Origins of Lignocellulose Decay Capabilities.</title>
        <authorList>
            <person name="Nagy L.G."/>
            <person name="Riley R."/>
            <person name="Tritt A."/>
            <person name="Adam C."/>
            <person name="Daum C."/>
            <person name="Floudas D."/>
            <person name="Sun H."/>
            <person name="Yadav J.S."/>
            <person name="Pangilinan J."/>
            <person name="Larsson K.H."/>
            <person name="Matsuura K."/>
            <person name="Barry K."/>
            <person name="Labutti K."/>
            <person name="Kuo R."/>
            <person name="Ohm R.A."/>
            <person name="Bhattacharya S.S."/>
            <person name="Shirouzu T."/>
            <person name="Yoshinaga Y."/>
            <person name="Martin F.M."/>
            <person name="Grigoriev I.V."/>
            <person name="Hibbett D.S."/>
        </authorList>
    </citation>
    <scope>NUCLEOTIDE SEQUENCE [LARGE SCALE GENOMIC DNA]</scope>
    <source>
        <strain evidence="3 4">CBS 109695</strain>
    </source>
</reference>
<dbReference type="Pfam" id="PF00026">
    <property type="entry name" value="Asp"/>
    <property type="match status" value="1"/>
</dbReference>
<dbReference type="SUPFAM" id="SSF50630">
    <property type="entry name" value="Acid proteases"/>
    <property type="match status" value="1"/>
</dbReference>
<evidence type="ECO:0000313" key="4">
    <source>
        <dbReference type="Proteomes" id="UP000076532"/>
    </source>
</evidence>
<dbReference type="AlphaFoldDB" id="A0A166GDY7"/>
<dbReference type="Proteomes" id="UP000076532">
    <property type="component" value="Unassembled WGS sequence"/>
</dbReference>
<evidence type="ECO:0000259" key="2">
    <source>
        <dbReference type="Pfam" id="PF00026"/>
    </source>
</evidence>
<dbReference type="Gene3D" id="2.40.70.10">
    <property type="entry name" value="Acid Proteases"/>
    <property type="match status" value="1"/>
</dbReference>
<dbReference type="InterPro" id="IPR021109">
    <property type="entry name" value="Peptidase_aspartic_dom_sf"/>
</dbReference>
<feature type="signal peptide" evidence="1">
    <location>
        <begin position="1"/>
        <end position="21"/>
    </location>
</feature>
<dbReference type="InterPro" id="IPR033121">
    <property type="entry name" value="PEPTIDASE_A1"/>
</dbReference>
<evidence type="ECO:0000256" key="1">
    <source>
        <dbReference type="SAM" id="SignalP"/>
    </source>
</evidence>
<keyword evidence="1" id="KW-0732">Signal</keyword>
<protein>
    <recommendedName>
        <fullName evidence="2">Peptidase A1 domain-containing protein</fullName>
    </recommendedName>
</protein>
<name>A0A166GDY7_9AGAM</name>